<proteinExistence type="inferred from homology"/>
<evidence type="ECO:0000256" key="4">
    <source>
        <dbReference type="PROSITE-ProRule" id="PRU00401"/>
    </source>
</evidence>
<feature type="region of interest" description="Disordered" evidence="6">
    <location>
        <begin position="73"/>
        <end position="170"/>
    </location>
</feature>
<evidence type="ECO:0000256" key="1">
    <source>
        <dbReference type="ARBA" id="ARBA00009795"/>
    </source>
</evidence>
<reference evidence="7" key="3">
    <citation type="submission" date="2025-09" db="UniProtKB">
        <authorList>
            <consortium name="Ensembl"/>
        </authorList>
    </citation>
    <scope>IDENTIFICATION</scope>
</reference>
<reference evidence="7" key="1">
    <citation type="submission" date="2019-06" db="EMBL/GenBank/DDBJ databases">
        <authorList>
            <consortium name="Wellcome Sanger Institute Data Sharing"/>
        </authorList>
    </citation>
    <scope>NUCLEOTIDE SEQUENCE [LARGE SCALE GENOMIC DNA]</scope>
</reference>
<dbReference type="PANTHER" id="PTHR12751">
    <property type="entry name" value="PHOSPHATASE AND ACTIN REGULATOR PHACTR"/>
    <property type="match status" value="1"/>
</dbReference>
<dbReference type="PROSITE" id="PS51073">
    <property type="entry name" value="RPEL"/>
    <property type="match status" value="2"/>
</dbReference>
<dbReference type="Pfam" id="PF02755">
    <property type="entry name" value="RPEL"/>
    <property type="match status" value="1"/>
</dbReference>
<evidence type="ECO:0000256" key="6">
    <source>
        <dbReference type="SAM" id="MobiDB-lite"/>
    </source>
</evidence>
<reference evidence="7" key="2">
    <citation type="submission" date="2025-08" db="UniProtKB">
        <authorList>
            <consortium name="Ensembl"/>
        </authorList>
    </citation>
    <scope>IDENTIFICATION</scope>
</reference>
<evidence type="ECO:0000256" key="3">
    <source>
        <dbReference type="ARBA" id="ARBA00023203"/>
    </source>
</evidence>
<keyword evidence="8" id="KW-1185">Reference proteome</keyword>
<feature type="repeat" description="RPEL" evidence="4">
    <location>
        <begin position="418"/>
        <end position="443"/>
    </location>
</feature>
<dbReference type="GO" id="GO:0004864">
    <property type="term" value="F:protein phosphatase inhibitor activity"/>
    <property type="evidence" value="ECO:0007669"/>
    <property type="project" value="UniProtKB-UniRule"/>
</dbReference>
<keyword evidence="2 5" id="KW-0677">Repeat</keyword>
<evidence type="ECO:0000313" key="7">
    <source>
        <dbReference type="Ensembl" id="ENSMMDP00005037445.1"/>
    </source>
</evidence>
<dbReference type="GO" id="GO:0030036">
    <property type="term" value="P:actin cytoskeleton organization"/>
    <property type="evidence" value="ECO:0007669"/>
    <property type="project" value="TreeGrafter"/>
</dbReference>
<dbReference type="Ensembl" id="ENSMMDT00005038240.1">
    <property type="protein sequence ID" value="ENSMMDP00005037445.1"/>
    <property type="gene ID" value="ENSMMDG00005017453.1"/>
</dbReference>
<dbReference type="Gene3D" id="6.10.140.2130">
    <property type="match status" value="1"/>
</dbReference>
<protein>
    <recommendedName>
        <fullName evidence="5">Phosphatase and actin regulator</fullName>
    </recommendedName>
</protein>
<feature type="region of interest" description="Disordered" evidence="6">
    <location>
        <begin position="284"/>
        <end position="338"/>
    </location>
</feature>
<feature type="compositionally biased region" description="Basic and acidic residues" evidence="6">
    <location>
        <begin position="85"/>
        <end position="104"/>
    </location>
</feature>
<comment type="similarity">
    <text evidence="1 5">Belongs to the phosphatase and actin regulator family.</text>
</comment>
<sequence>MASSDGLDEDCVLQRGRSQSDPSSITEVRLDVMDQQRALHSGCLVSGVRTPPVRRNSKLASLGRIFKPWKWRKKKNEKLKPSAMLEKKAAVRQSRDDLVRRNPGEPETDSDLACGGNGEDPDTPTHSDAEDRDEEPMAPLANTLEDMTSDLDPSTGKTTPGSSTRDRFSVFQHGVRGPLVVLERAPEVSQQNEVVVAQPQRRASTPPPPNLPVKLLTRLGSLEGESAMSPATLPRNFTLPKDPQGSLLRGRISTPTGSPHLGALHQQLPPSCIIEELHRALATKHRQDSFQAKEVRSSPKRRLDGRLSRTSSTEKEPAGESESKKESDENKENRRLDEYYSDQDSWNESVISGTLPRRMRKELLAVKLRNRPSKQELEDRNIFPVRSDQERQEIRQQIEMKLAKNDQTEQEERREIKQRLNRKLNQRPTVDELRDRKILIRFSDYVEVAKAQDYDRRADKPWTRLSAADKAAIRKELNEFKSNEMEVHSSSKHLTRFHRP</sequence>
<name>A0A667Z310_9TELE</name>
<dbReference type="AlphaFoldDB" id="A0A667Z310"/>
<feature type="compositionally biased region" description="Acidic residues" evidence="6">
    <location>
        <begin position="1"/>
        <end position="11"/>
    </location>
</feature>
<dbReference type="PANTHER" id="PTHR12751:SF7">
    <property type="entry name" value="PHOSPHATASE AND ACTIN REGULATOR 3"/>
    <property type="match status" value="1"/>
</dbReference>
<dbReference type="Proteomes" id="UP000472263">
    <property type="component" value="Chromosome 5"/>
</dbReference>
<evidence type="ECO:0000256" key="2">
    <source>
        <dbReference type="ARBA" id="ARBA00022737"/>
    </source>
</evidence>
<gene>
    <name evidence="7" type="primary">PHACTR3</name>
    <name evidence="7" type="synonym">phactr3b</name>
</gene>
<feature type="region of interest" description="Disordered" evidence="6">
    <location>
        <begin position="183"/>
        <end position="213"/>
    </location>
</feature>
<dbReference type="InParanoid" id="A0A667Z310"/>
<dbReference type="Gene3D" id="6.10.140.1750">
    <property type="match status" value="1"/>
</dbReference>
<dbReference type="InterPro" id="IPR004018">
    <property type="entry name" value="RPEL_repeat"/>
</dbReference>
<dbReference type="GeneTree" id="ENSGT00940000157562"/>
<keyword evidence="3 5" id="KW-0009">Actin-binding</keyword>
<dbReference type="SMART" id="SM00707">
    <property type="entry name" value="RPEL"/>
    <property type="match status" value="2"/>
</dbReference>
<feature type="compositionally biased region" description="Polar residues" evidence="6">
    <location>
        <begin position="16"/>
        <end position="26"/>
    </location>
</feature>
<comment type="subunit">
    <text evidence="5">Binds PPP1CA and actin.</text>
</comment>
<accession>A0A667Z310</accession>
<feature type="repeat" description="RPEL" evidence="4">
    <location>
        <begin position="362"/>
        <end position="387"/>
    </location>
</feature>
<dbReference type="GO" id="GO:0003779">
    <property type="term" value="F:actin binding"/>
    <property type="evidence" value="ECO:0007669"/>
    <property type="project" value="UniProtKB-KW"/>
</dbReference>
<evidence type="ECO:0000256" key="5">
    <source>
        <dbReference type="RuleBase" id="RU301113"/>
    </source>
</evidence>
<feature type="region of interest" description="Disordered" evidence="6">
    <location>
        <begin position="226"/>
        <end position="265"/>
    </location>
</feature>
<feature type="region of interest" description="Disordered" evidence="6">
    <location>
        <begin position="1"/>
        <end position="26"/>
    </location>
</feature>
<organism evidence="7 8">
    <name type="scientific">Myripristis murdjan</name>
    <name type="common">pinecone soldierfish</name>
    <dbReference type="NCBI Taxonomy" id="586833"/>
    <lineage>
        <taxon>Eukaryota</taxon>
        <taxon>Metazoa</taxon>
        <taxon>Chordata</taxon>
        <taxon>Craniata</taxon>
        <taxon>Vertebrata</taxon>
        <taxon>Euteleostomi</taxon>
        <taxon>Actinopterygii</taxon>
        <taxon>Neopterygii</taxon>
        <taxon>Teleostei</taxon>
        <taxon>Neoteleostei</taxon>
        <taxon>Acanthomorphata</taxon>
        <taxon>Holocentriformes</taxon>
        <taxon>Holocentridae</taxon>
        <taxon>Myripristis</taxon>
    </lineage>
</organism>
<evidence type="ECO:0000313" key="8">
    <source>
        <dbReference type="Proteomes" id="UP000472263"/>
    </source>
</evidence>
<feature type="compositionally biased region" description="Low complexity" evidence="6">
    <location>
        <begin position="153"/>
        <end position="163"/>
    </location>
</feature>